<dbReference type="GO" id="GO:0004930">
    <property type="term" value="F:G protein-coupled receptor activity"/>
    <property type="evidence" value="ECO:0007669"/>
    <property type="project" value="UniProtKB-KW"/>
</dbReference>
<keyword evidence="12" id="KW-0325">Glycoprotein</keyword>
<reference evidence="16" key="2">
    <citation type="submission" date="2025-08" db="UniProtKB">
        <authorList>
            <consortium name="Ensembl"/>
        </authorList>
    </citation>
    <scope>IDENTIFICATION</scope>
</reference>
<evidence type="ECO:0000256" key="14">
    <source>
        <dbReference type="SAM" id="Phobius"/>
    </source>
</evidence>
<dbReference type="STRING" id="64144.ENSATEP00000026232"/>
<keyword evidence="5" id="KW-0681">Retinal protein</keyword>
<organism evidence="16 17">
    <name type="scientific">Anabas testudineus</name>
    <name type="common">Climbing perch</name>
    <name type="synonym">Anthias testudineus</name>
    <dbReference type="NCBI Taxonomy" id="64144"/>
    <lineage>
        <taxon>Eukaryota</taxon>
        <taxon>Metazoa</taxon>
        <taxon>Chordata</taxon>
        <taxon>Craniata</taxon>
        <taxon>Vertebrata</taxon>
        <taxon>Euteleostomi</taxon>
        <taxon>Actinopterygii</taxon>
        <taxon>Neopterygii</taxon>
        <taxon>Teleostei</taxon>
        <taxon>Neoteleostei</taxon>
        <taxon>Acanthomorphata</taxon>
        <taxon>Anabantaria</taxon>
        <taxon>Anabantiformes</taxon>
        <taxon>Anabantoidei</taxon>
        <taxon>Anabantidae</taxon>
        <taxon>Anabas</taxon>
    </lineage>
</organism>
<feature type="transmembrane region" description="Helical" evidence="14">
    <location>
        <begin position="20"/>
        <end position="39"/>
    </location>
</feature>
<keyword evidence="3" id="KW-0716">Sensory transduction</keyword>
<sequence>MDTYSSTLSPALDIGTGCYLLVVAVLSILGNLLILIMAFKRSSKMKPPELLSVNLAVTDLGAAVTMYPLAVASAWSHRWLGGDVTCIYYGLVGFFFGVASIMNLTVLAIVRFIVSLNLQSPEEKIGWKKVKMLCIWTWLYALIWALFPIVGWGRYGPEPFGLSCSLAWGQMKHEGFSFVISMFSFNLVVPSVVIFCCYFGIAFKLYFTYRKPENSNRVPNIIKLHRRLLIIAVLISAGFIGCWAPYGLVSLWSIVCDSSTIPPEVSLLPCMFAKSSTVYNPMIYYIFSQSFKREVKQMRAMCLGSSSYHVSNSINDNTIYMVKIKNSKPKIAARSTLQDITETKTVTLS</sequence>
<evidence type="ECO:0000256" key="3">
    <source>
        <dbReference type="ARBA" id="ARBA00022606"/>
    </source>
</evidence>
<proteinExistence type="predicted"/>
<protein>
    <recommendedName>
        <fullName evidence="15">G-protein coupled receptors family 1 profile domain-containing protein</fullName>
    </recommendedName>
</protein>
<dbReference type="InterPro" id="IPR050125">
    <property type="entry name" value="GPCR_opsins"/>
</dbReference>
<dbReference type="InParanoid" id="A0A3Q1IVS6"/>
<comment type="subcellular location">
    <subcellularLocation>
        <location evidence="1">Membrane</location>
        <topology evidence="1">Multi-pass membrane protein</topology>
    </subcellularLocation>
</comment>
<dbReference type="Gene3D" id="1.20.1070.10">
    <property type="entry name" value="Rhodopsin 7-helix transmembrane proteins"/>
    <property type="match status" value="1"/>
</dbReference>
<dbReference type="RefSeq" id="XP_026197605.1">
    <property type="nucleotide sequence ID" value="XM_026341820.1"/>
</dbReference>
<evidence type="ECO:0000256" key="11">
    <source>
        <dbReference type="ARBA" id="ARBA00023170"/>
    </source>
</evidence>
<keyword evidence="9 14" id="KW-0472">Membrane</keyword>
<dbReference type="GeneID" id="113149611"/>
<evidence type="ECO:0000256" key="13">
    <source>
        <dbReference type="ARBA" id="ARBA00023224"/>
    </source>
</evidence>
<dbReference type="PRINTS" id="PR01244">
    <property type="entry name" value="PEROPSIN"/>
</dbReference>
<dbReference type="GO" id="GO:0016020">
    <property type="term" value="C:membrane"/>
    <property type="evidence" value="ECO:0007669"/>
    <property type="project" value="UniProtKB-SubCell"/>
</dbReference>
<name>A0A3Q1IVS6_ANATE</name>
<dbReference type="CTD" id="569628"/>
<dbReference type="SUPFAM" id="SSF81321">
    <property type="entry name" value="Family A G protein-coupled receptor-like"/>
    <property type="match status" value="1"/>
</dbReference>
<feature type="transmembrane region" description="Helical" evidence="14">
    <location>
        <begin position="135"/>
        <end position="155"/>
    </location>
</feature>
<evidence type="ECO:0000256" key="10">
    <source>
        <dbReference type="ARBA" id="ARBA00023157"/>
    </source>
</evidence>
<feature type="domain" description="G-protein coupled receptors family 1 profile" evidence="15">
    <location>
        <begin position="30"/>
        <end position="284"/>
    </location>
</feature>
<evidence type="ECO:0000259" key="15">
    <source>
        <dbReference type="PROSITE" id="PS50262"/>
    </source>
</evidence>
<dbReference type="Ensembl" id="ENSATET00000026651.2">
    <property type="protein sequence ID" value="ENSATEP00000026232.1"/>
    <property type="gene ID" value="ENSATEG00000018174.2"/>
</dbReference>
<keyword evidence="2" id="KW-0600">Photoreceptor protein</keyword>
<dbReference type="PANTHER" id="PTHR24240">
    <property type="entry name" value="OPSIN"/>
    <property type="match status" value="1"/>
</dbReference>
<evidence type="ECO:0000256" key="4">
    <source>
        <dbReference type="ARBA" id="ARBA00022692"/>
    </source>
</evidence>
<dbReference type="OMA" id="CIYYGLV"/>
<dbReference type="PRINTS" id="PR00237">
    <property type="entry name" value="GPCRRHODOPSN"/>
</dbReference>
<evidence type="ECO:0000256" key="12">
    <source>
        <dbReference type="ARBA" id="ARBA00023180"/>
    </source>
</evidence>
<dbReference type="GO" id="GO:0009881">
    <property type="term" value="F:photoreceptor activity"/>
    <property type="evidence" value="ECO:0007669"/>
    <property type="project" value="UniProtKB-KW"/>
</dbReference>
<keyword evidence="17" id="KW-1185">Reference proteome</keyword>
<feature type="transmembrane region" description="Helical" evidence="14">
    <location>
        <begin position="87"/>
        <end position="114"/>
    </location>
</feature>
<dbReference type="AlphaFoldDB" id="A0A3Q1IVS6"/>
<dbReference type="OrthoDB" id="7217071at2759"/>
<evidence type="ECO:0000313" key="16">
    <source>
        <dbReference type="Ensembl" id="ENSATEP00000026232.1"/>
    </source>
</evidence>
<keyword evidence="13" id="KW-0807">Transducer</keyword>
<feature type="transmembrane region" description="Helical" evidence="14">
    <location>
        <begin position="266"/>
        <end position="287"/>
    </location>
</feature>
<dbReference type="Proteomes" id="UP000265040">
    <property type="component" value="Chromosome 24"/>
</dbReference>
<dbReference type="PROSITE" id="PS50262">
    <property type="entry name" value="G_PROTEIN_RECEP_F1_2"/>
    <property type="match status" value="1"/>
</dbReference>
<dbReference type="PROSITE" id="PS00238">
    <property type="entry name" value="OPSIN"/>
    <property type="match status" value="1"/>
</dbReference>
<evidence type="ECO:0000256" key="9">
    <source>
        <dbReference type="ARBA" id="ARBA00023136"/>
    </source>
</evidence>
<keyword evidence="11" id="KW-0675">Receptor</keyword>
<dbReference type="InterPro" id="IPR027430">
    <property type="entry name" value="Retinal_BS"/>
</dbReference>
<dbReference type="FunFam" id="1.20.1070.10:FF:000219">
    <property type="entry name" value="Opsin 5-like 2"/>
    <property type="match status" value="1"/>
</dbReference>
<dbReference type="GeneTree" id="ENSGT01120000271854"/>
<dbReference type="InterPro" id="IPR017452">
    <property type="entry name" value="GPCR_Rhodpsn_7TM"/>
</dbReference>
<evidence type="ECO:0000256" key="6">
    <source>
        <dbReference type="ARBA" id="ARBA00022989"/>
    </source>
</evidence>
<keyword evidence="7" id="KW-0157">Chromophore</keyword>
<dbReference type="GO" id="GO:0007602">
    <property type="term" value="P:phototransduction"/>
    <property type="evidence" value="ECO:0007669"/>
    <property type="project" value="UniProtKB-KW"/>
</dbReference>
<reference evidence="16" key="3">
    <citation type="submission" date="2025-09" db="UniProtKB">
        <authorList>
            <consortium name="Ensembl"/>
        </authorList>
    </citation>
    <scope>IDENTIFICATION</scope>
</reference>
<evidence type="ECO:0000256" key="7">
    <source>
        <dbReference type="ARBA" id="ARBA00022991"/>
    </source>
</evidence>
<feature type="transmembrane region" description="Helical" evidence="14">
    <location>
        <begin position="51"/>
        <end position="75"/>
    </location>
</feature>
<keyword evidence="10" id="KW-1015">Disulfide bond</keyword>
<dbReference type="GO" id="GO:0007601">
    <property type="term" value="P:visual perception"/>
    <property type="evidence" value="ECO:0007669"/>
    <property type="project" value="InterPro"/>
</dbReference>
<feature type="transmembrane region" description="Helical" evidence="14">
    <location>
        <begin position="228"/>
        <end position="246"/>
    </location>
</feature>
<keyword evidence="4 14" id="KW-0812">Transmembrane</keyword>
<reference evidence="16" key="1">
    <citation type="submission" date="2021-04" db="EMBL/GenBank/DDBJ databases">
        <authorList>
            <consortium name="Wellcome Sanger Institute Data Sharing"/>
        </authorList>
    </citation>
    <scope>NUCLEOTIDE SEQUENCE [LARGE SCALE GENOMIC DNA]</scope>
</reference>
<keyword evidence="8" id="KW-0297">G-protein coupled receptor</keyword>
<evidence type="ECO:0000256" key="8">
    <source>
        <dbReference type="ARBA" id="ARBA00023040"/>
    </source>
</evidence>
<dbReference type="InterPro" id="IPR000276">
    <property type="entry name" value="GPCR_Rhodpsn"/>
</dbReference>
<evidence type="ECO:0000313" key="17">
    <source>
        <dbReference type="Proteomes" id="UP000265040"/>
    </source>
</evidence>
<dbReference type="FunCoup" id="A0A3Q1IVS6">
    <property type="interactions" value="5"/>
</dbReference>
<evidence type="ECO:0000256" key="2">
    <source>
        <dbReference type="ARBA" id="ARBA00022543"/>
    </source>
</evidence>
<dbReference type="InterPro" id="IPR002962">
    <property type="entry name" value="Peropsin"/>
</dbReference>
<dbReference type="Pfam" id="PF00001">
    <property type="entry name" value="7tm_1"/>
    <property type="match status" value="1"/>
</dbReference>
<evidence type="ECO:0000256" key="5">
    <source>
        <dbReference type="ARBA" id="ARBA00022925"/>
    </source>
</evidence>
<evidence type="ECO:0000256" key="1">
    <source>
        <dbReference type="ARBA" id="ARBA00004141"/>
    </source>
</evidence>
<keyword evidence="6 14" id="KW-1133">Transmembrane helix</keyword>
<feature type="transmembrane region" description="Helical" evidence="14">
    <location>
        <begin position="175"/>
        <end position="207"/>
    </location>
</feature>
<accession>A0A3Q1IVS6</accession>